<organism evidence="1 2">
    <name type="scientific">Colletotrichum abscissum</name>
    <dbReference type="NCBI Taxonomy" id="1671311"/>
    <lineage>
        <taxon>Eukaryota</taxon>
        <taxon>Fungi</taxon>
        <taxon>Dikarya</taxon>
        <taxon>Ascomycota</taxon>
        <taxon>Pezizomycotina</taxon>
        <taxon>Sordariomycetes</taxon>
        <taxon>Hypocreomycetidae</taxon>
        <taxon>Glomerellales</taxon>
        <taxon>Glomerellaceae</taxon>
        <taxon>Colletotrichum</taxon>
        <taxon>Colletotrichum acutatum species complex</taxon>
    </lineage>
</organism>
<proteinExistence type="predicted"/>
<dbReference type="EMBL" id="SDAQ01000001">
    <property type="protein sequence ID" value="KAI3559190.1"/>
    <property type="molecule type" value="Genomic_DNA"/>
</dbReference>
<sequence>MKQRLETSPIPSSPSALKCAPALLGGRHPLTVPPTSKAVGRCTFSGGPFTTKYNTVWVVADPFGCASDRDRFRSAGSTLPFLSVPPYLVSVFYVSADLVLLRDGEDVVMFAVNQ</sequence>
<name>A0A9Q0B8C2_9PEZI</name>
<accession>A0A9Q0B8C2</accession>
<gene>
    <name evidence="1" type="ORF">CABS02_00165</name>
</gene>
<evidence type="ECO:0000313" key="1">
    <source>
        <dbReference type="EMBL" id="KAI3559190.1"/>
    </source>
</evidence>
<protein>
    <submittedName>
        <fullName evidence="1">Uncharacterized protein</fullName>
    </submittedName>
</protein>
<reference evidence="1" key="1">
    <citation type="submission" date="2019-01" db="EMBL/GenBank/DDBJ databases">
        <title>Colletotrichum abscissum LGMF1257.</title>
        <authorList>
            <person name="Baroncelli R."/>
        </authorList>
    </citation>
    <scope>NUCLEOTIDE SEQUENCE</scope>
    <source>
        <strain evidence="1">Ca142</strain>
    </source>
</reference>
<dbReference type="Proteomes" id="UP001056436">
    <property type="component" value="Unassembled WGS sequence"/>
</dbReference>
<evidence type="ECO:0000313" key="2">
    <source>
        <dbReference type="Proteomes" id="UP001056436"/>
    </source>
</evidence>
<dbReference type="AlphaFoldDB" id="A0A9Q0B8C2"/>
<keyword evidence="2" id="KW-1185">Reference proteome</keyword>
<comment type="caution">
    <text evidence="1">The sequence shown here is derived from an EMBL/GenBank/DDBJ whole genome shotgun (WGS) entry which is preliminary data.</text>
</comment>